<gene>
    <name evidence="5" type="ORF">DL240_15285</name>
</gene>
<evidence type="ECO:0000259" key="4">
    <source>
        <dbReference type="Pfam" id="PF23657"/>
    </source>
</evidence>
<dbReference type="Pfam" id="PF23657">
    <property type="entry name" value="DUF7151"/>
    <property type="match status" value="1"/>
</dbReference>
<dbReference type="AlphaFoldDB" id="A0A328C406"/>
<proteinExistence type="predicted"/>
<reference evidence="5 6" key="1">
    <citation type="submission" date="2018-05" db="EMBL/GenBank/DDBJ databases">
        <title>Lujinxingia marina gen. nov. sp. nov., a new facultative anaerobic member of the class Deltaproteobacteria, and proposal of Lujinxingaceae fam. nov.</title>
        <authorList>
            <person name="Li C.-M."/>
        </authorList>
    </citation>
    <scope>NUCLEOTIDE SEQUENCE [LARGE SCALE GENOMIC DNA]</scope>
    <source>
        <strain evidence="5 6">B210</strain>
    </source>
</reference>
<dbReference type="Pfam" id="PF14344">
    <property type="entry name" value="DUF4397"/>
    <property type="match status" value="1"/>
</dbReference>
<dbReference type="Proteomes" id="UP000249169">
    <property type="component" value="Unassembled WGS sequence"/>
</dbReference>
<name>A0A328C406_9DELT</name>
<dbReference type="InterPro" id="IPR055575">
    <property type="entry name" value="DUF7151"/>
</dbReference>
<accession>A0A328C406</accession>
<keyword evidence="6" id="KW-1185">Reference proteome</keyword>
<feature type="chain" id="PRO_5016348557" evidence="2">
    <location>
        <begin position="24"/>
        <end position="581"/>
    </location>
</feature>
<evidence type="ECO:0000259" key="3">
    <source>
        <dbReference type="Pfam" id="PF14344"/>
    </source>
</evidence>
<evidence type="ECO:0000256" key="1">
    <source>
        <dbReference type="SAM" id="MobiDB-lite"/>
    </source>
</evidence>
<feature type="signal peptide" evidence="2">
    <location>
        <begin position="1"/>
        <end position="23"/>
    </location>
</feature>
<dbReference type="PROSITE" id="PS51257">
    <property type="entry name" value="PROKAR_LIPOPROTEIN"/>
    <property type="match status" value="1"/>
</dbReference>
<protein>
    <submittedName>
        <fullName evidence="5">Uncharacterized protein</fullName>
    </submittedName>
</protein>
<dbReference type="RefSeq" id="WP_111730771.1">
    <property type="nucleotide sequence ID" value="NZ_QHKO01000008.1"/>
</dbReference>
<keyword evidence="2" id="KW-0732">Signal</keyword>
<organism evidence="5 6">
    <name type="scientific">Lujinxingia litoralis</name>
    <dbReference type="NCBI Taxonomy" id="2211119"/>
    <lineage>
        <taxon>Bacteria</taxon>
        <taxon>Deltaproteobacteria</taxon>
        <taxon>Bradymonadales</taxon>
        <taxon>Lujinxingiaceae</taxon>
        <taxon>Lujinxingia</taxon>
    </lineage>
</organism>
<dbReference type="OrthoDB" id="676424at2"/>
<feature type="domain" description="DUF7151" evidence="4">
    <location>
        <begin position="74"/>
        <end position="119"/>
    </location>
</feature>
<dbReference type="InterPro" id="IPR025510">
    <property type="entry name" value="DUF4397"/>
</dbReference>
<dbReference type="Gene3D" id="1.20.5.320">
    <property type="entry name" value="6-Phosphogluconate Dehydrogenase, domain 3"/>
    <property type="match status" value="1"/>
</dbReference>
<feature type="region of interest" description="Disordered" evidence="1">
    <location>
        <begin position="30"/>
        <end position="72"/>
    </location>
</feature>
<dbReference type="EMBL" id="QHKO01000008">
    <property type="protein sequence ID" value="RAL20679.1"/>
    <property type="molecule type" value="Genomic_DNA"/>
</dbReference>
<evidence type="ECO:0000313" key="5">
    <source>
        <dbReference type="EMBL" id="RAL20679.1"/>
    </source>
</evidence>
<sequence length="581" mass="60421">MKFPQTYSIRLLLGALLASGLLACGGDEAEQGVMGPAGPAGEQGEPGEQGDPGEPGTDGVDGSDGQNGQDNTLNSLVTTETVEPGEVCAYGGVIVSTGLDANENGELDTDEIAANETICAGEPGPELCDESLAITGISGLEQDYYTGIESAPITVETNATEGISLAFIGQGASFEAAADGTFTATPNEVGDDLRFVLVAAGQCGTAVANFTLTRVDQAITTLHFVHLDEGLGPVEVMPSGSTTSLTSLEFGNSEGAIDLEPGTYSFDLIDNGTLAASTPSYDYELNKAYTVVAYPATGGLSFLILEDDLTAAPADAFRARFIHTAELAGNIAISAGPDADSLSEIATGVPFEDVGDFTDYLSGLGALQIDSGGTLLTYATGVSRALTAGDIANVFAFQTQAGNVRLLVQYLHTTAGEEATLKAGGAVLFDFEDGILPPEFISSGDLAWEVDSDPNVTLGDHSLVSGPIGDSSRSELGIDLEFTEPGTFSFDWKVSSEPRGASFYDGLIFCDALAADCTPYPPSNKARLEGEEDWTTVSYEIPAAGTYTFSWTYRKDISNSVGEDRGWLDNLSFVPPEPSLL</sequence>
<feature type="domain" description="DUF4397" evidence="3">
    <location>
        <begin position="222"/>
        <end position="333"/>
    </location>
</feature>
<evidence type="ECO:0000313" key="6">
    <source>
        <dbReference type="Proteomes" id="UP000249169"/>
    </source>
</evidence>
<evidence type="ECO:0000256" key="2">
    <source>
        <dbReference type="SAM" id="SignalP"/>
    </source>
</evidence>
<comment type="caution">
    <text evidence="5">The sequence shown here is derived from an EMBL/GenBank/DDBJ whole genome shotgun (WGS) entry which is preliminary data.</text>
</comment>